<feature type="compositionally biased region" description="Acidic residues" evidence="1">
    <location>
        <begin position="73"/>
        <end position="96"/>
    </location>
</feature>
<accession>A0A1X7URE8</accession>
<sequence length="107" mass="12344">MQERLDDYVNRTITAGERRILFTKWVGQAWEEVSFKEEMIKCSFIKAESAVAIDNSQNDEINIEGLENYQVDVSDDESSDDPFLESDGNEDTQDSDYDETLCKYCAH</sequence>
<name>A0A1X7URE8_AMPQE</name>
<reference evidence="2" key="1">
    <citation type="submission" date="2017-05" db="UniProtKB">
        <authorList>
            <consortium name="EnsemblMetazoa"/>
        </authorList>
    </citation>
    <scope>IDENTIFICATION</scope>
</reference>
<dbReference type="AlphaFoldDB" id="A0A1X7URE8"/>
<dbReference type="InParanoid" id="A0A1X7URE8"/>
<feature type="region of interest" description="Disordered" evidence="1">
    <location>
        <begin position="71"/>
        <end position="96"/>
    </location>
</feature>
<protein>
    <submittedName>
        <fullName evidence="2">Uncharacterized protein</fullName>
    </submittedName>
</protein>
<proteinExistence type="predicted"/>
<evidence type="ECO:0000313" key="2">
    <source>
        <dbReference type="EnsemblMetazoa" id="Aqu2.1.30353_001"/>
    </source>
</evidence>
<organism evidence="2">
    <name type="scientific">Amphimedon queenslandica</name>
    <name type="common">Sponge</name>
    <dbReference type="NCBI Taxonomy" id="400682"/>
    <lineage>
        <taxon>Eukaryota</taxon>
        <taxon>Metazoa</taxon>
        <taxon>Porifera</taxon>
        <taxon>Demospongiae</taxon>
        <taxon>Heteroscleromorpha</taxon>
        <taxon>Haplosclerida</taxon>
        <taxon>Niphatidae</taxon>
        <taxon>Amphimedon</taxon>
    </lineage>
</organism>
<evidence type="ECO:0000256" key="1">
    <source>
        <dbReference type="SAM" id="MobiDB-lite"/>
    </source>
</evidence>
<dbReference type="EnsemblMetazoa" id="Aqu2.1.30353_001">
    <property type="protein sequence ID" value="Aqu2.1.30353_001"/>
    <property type="gene ID" value="Aqu2.1.30353"/>
</dbReference>